<proteinExistence type="predicted"/>
<comment type="caution">
    <text evidence="1">The sequence shown here is derived from an EMBL/GenBank/DDBJ whole genome shotgun (WGS) entry which is preliminary data.</text>
</comment>
<dbReference type="SUPFAM" id="SSF81383">
    <property type="entry name" value="F-box domain"/>
    <property type="match status" value="1"/>
</dbReference>
<keyword evidence="2" id="KW-1185">Reference proteome</keyword>
<dbReference type="AlphaFoldDB" id="A0AAV9VWH9"/>
<evidence type="ECO:0000313" key="1">
    <source>
        <dbReference type="EMBL" id="KAK6496849.1"/>
    </source>
</evidence>
<name>A0AAV9VWH9_9PEZI</name>
<organism evidence="1 2">
    <name type="scientific">Arthrobotrys musiformis</name>
    <dbReference type="NCBI Taxonomy" id="47236"/>
    <lineage>
        <taxon>Eukaryota</taxon>
        <taxon>Fungi</taxon>
        <taxon>Dikarya</taxon>
        <taxon>Ascomycota</taxon>
        <taxon>Pezizomycotina</taxon>
        <taxon>Orbiliomycetes</taxon>
        <taxon>Orbiliales</taxon>
        <taxon>Orbiliaceae</taxon>
        <taxon>Arthrobotrys</taxon>
    </lineage>
</organism>
<reference evidence="1 2" key="1">
    <citation type="submission" date="2023-08" db="EMBL/GenBank/DDBJ databases">
        <authorList>
            <person name="Palmer J.M."/>
        </authorList>
    </citation>
    <scope>NUCLEOTIDE SEQUENCE [LARGE SCALE GENOMIC DNA]</scope>
    <source>
        <strain evidence="1 2">TWF481</strain>
    </source>
</reference>
<dbReference type="EMBL" id="JAVHJL010000010">
    <property type="protein sequence ID" value="KAK6496849.1"/>
    <property type="molecule type" value="Genomic_DNA"/>
</dbReference>
<gene>
    <name evidence="1" type="ORF">TWF481_001833</name>
</gene>
<dbReference type="InterPro" id="IPR036047">
    <property type="entry name" value="F-box-like_dom_sf"/>
</dbReference>
<evidence type="ECO:0008006" key="3">
    <source>
        <dbReference type="Google" id="ProtNLM"/>
    </source>
</evidence>
<protein>
    <recommendedName>
        <fullName evidence="3">F-box domain-containing protein</fullName>
    </recommendedName>
</protein>
<dbReference type="Proteomes" id="UP001370758">
    <property type="component" value="Unassembled WGS sequence"/>
</dbReference>
<evidence type="ECO:0000313" key="2">
    <source>
        <dbReference type="Proteomes" id="UP001370758"/>
    </source>
</evidence>
<accession>A0AAV9VWH9</accession>
<sequence>MSIENSNSLRSLLGSFNKPTSMQPPIPNPLKYIDRPDPSLDGIPLEILLQIASYLPAHTAVILSCANSSLHRKLAGSQFFWYKFGSQSLKRFKKFNPKYNYHGYIIKAASGGIKTTCQLCLTPKVGIFRGGIDKIVCTDCLEENIVLEEAVQRIPGIDLTRLRKLHTQSFPRGKPYLDIPELGLLWTPKTPCYWLPAVKKEVERVYYLPWGAAIGPPAIDDIRPLVSPKEIRDYYKKVSRKILDATVEKFWFELGMPFVGILDPDTFRRIWAVQLPGIDLKLLPPAEGQTDMADYEWIVSAANKIHEVLFGPHFPTFPPYVRNYPMGAFWHKISGVLLNRLTAAGKNRGNCGLCTRNTDSSGSESEYTDDLEPIEFLAHVTLFHPEKLFFLDHTWRL</sequence>